<feature type="non-terminal residue" evidence="3">
    <location>
        <position position="1212"/>
    </location>
</feature>
<dbReference type="InterPro" id="IPR045167">
    <property type="entry name" value="Hobbit"/>
</dbReference>
<sequence>RYFELCFGEVRIRTDLQKGPGFQPSIPEAPKEADGDESRADLTRKPSLLRLLSQLFSIHVDSVNIIVLHVATSESLWHIQTSKTRLLLNGDGKSLTCEVSLTKVNSKVLRSSQLDDTCLAELALALSLSLEFSSKWRPVGVRLHIRTLQAELHEGLFSSPLLHHVTAQRSSAGEQPSPGQEWGQGQALGRGWQSPQPSCHTVCLSPGPGEPLKALSLLSRDTLQLIPRRVEVKLETTSTVLSMNSQKRHLTWSLKLLQFVYQREEEQIPLRNFTPTSDLDQMTGGHATLCLGLQLHLCRYRLACASPCLCQARGCDPSLAVSGLSLFGDSCAGSSEPCLHSPSSLPADYQHLRPQSVHQRAVLAVDHLCWRVGNDSHIQRAPHPPNMHVWGEALILDSFNLQGSYNQPLGMSSAQSDTLFLDCTIRGLQVESSDTCTECLARVLPLFCPRPSGAQLAKQPPSASSEPWGLLWKVDLKVEDVNLFTLSALVGALELRLDTLTILGSAESCTVSVQGMVLALVKSITEKMQPCCKAPAIPNPMANLPMLSVTYHSSIRSLEVQCGEGLAVLWSPPDHMHLYHHTLATLQCHQALQSALGHGTPPSLSPESPASHPATPTEPPGPPQPDGTPPKRLLSLSLELSSAKLTAFISQYTIVWGPCWDPAWTLIGQCVDLLTKPSEDPSAPLPWWDKSRLLFHGDWHMDIEQANLHQLATEDPYNTTENMHWEWSHLSFHWKPGQFVFKGNLDVNVRTASKYDDCCFLHLPDLCMTLDLQWLCHGNPHDHHGVVLRSPEFLPEVPVGQQYDSYRAFRSENLNLSIRMDLTRPSEEHSQPRILLYSSTLRWMQNFWATWTSVTRPICRGKLFNNMKPSKKKLGQHYKQLSYTALFPQLQASSGGGGLVHYWASFAQQRGIQVECCQGHIFTRGTQRLIPQGELGGPPAVFPSRAGPLADACPCPPAGTVMRRLISEWSITQMVSDLSQVTPPCSLALTFSPSPGAYMLQKLIEETDKFVVFTEEESGASEQLCGIAACQTDDIYNRNCLIELVNCQMVLRGAETEGCVIVSAAKAQLLQCQHHPAWYGDTLKQKTSWTCLLDGMQYFATTESGPTEREHGQLWLEVKNIEEHRQRSLDSVQELMESGQAVGGMVSTTTDWNQPSEAQQTQQVQRIISRCSCRMYYISYSHDIDPELATQIKPPETPINQEKEDLLKKQEG</sequence>
<keyword evidence="4" id="KW-1185">Reference proteome</keyword>
<comment type="caution">
    <text evidence="3">The sequence shown here is derived from an EMBL/GenBank/DDBJ whole genome shotgun (WGS) entry which is preliminary data.</text>
</comment>
<feature type="compositionally biased region" description="Polar residues" evidence="1">
    <location>
        <begin position="167"/>
        <end position="178"/>
    </location>
</feature>
<organism evidence="3 4">
    <name type="scientific">Columbina picui</name>
    <name type="common">Picui ground-dove</name>
    <dbReference type="NCBI Taxonomy" id="115618"/>
    <lineage>
        <taxon>Eukaryota</taxon>
        <taxon>Metazoa</taxon>
        <taxon>Chordata</taxon>
        <taxon>Craniata</taxon>
        <taxon>Vertebrata</taxon>
        <taxon>Euteleostomi</taxon>
        <taxon>Archelosauria</taxon>
        <taxon>Archosauria</taxon>
        <taxon>Dinosauria</taxon>
        <taxon>Saurischia</taxon>
        <taxon>Theropoda</taxon>
        <taxon>Coelurosauria</taxon>
        <taxon>Aves</taxon>
        <taxon>Neognathae</taxon>
        <taxon>Neoaves</taxon>
        <taxon>Columbimorphae</taxon>
        <taxon>Columbiformes</taxon>
        <taxon>Columbidae</taxon>
        <taxon>Columbina</taxon>
    </lineage>
</organism>
<feature type="region of interest" description="Disordered" evidence="1">
    <location>
        <begin position="596"/>
        <end position="632"/>
    </location>
</feature>
<feature type="region of interest" description="Disordered" evidence="1">
    <location>
        <begin position="1190"/>
        <end position="1212"/>
    </location>
</feature>
<feature type="region of interest" description="Disordered" evidence="1">
    <location>
        <begin position="18"/>
        <end position="39"/>
    </location>
</feature>
<dbReference type="PANTHER" id="PTHR15678:SF6">
    <property type="entry name" value="BRIDGE-LIKE LIPID TRANSFER PROTEIN FAMILY MEMBER 2"/>
    <property type="match status" value="1"/>
</dbReference>
<feature type="domain" description="FMP27/BLTP2/Hobbit GFWDK motif-containing RBG unit" evidence="2">
    <location>
        <begin position="600"/>
        <end position="719"/>
    </location>
</feature>
<evidence type="ECO:0000313" key="4">
    <source>
        <dbReference type="Proteomes" id="UP000530263"/>
    </source>
</evidence>
<dbReference type="OrthoDB" id="1562405at2759"/>
<dbReference type="Proteomes" id="UP000530263">
    <property type="component" value="Unassembled WGS sequence"/>
</dbReference>
<dbReference type="PANTHER" id="PTHR15678">
    <property type="entry name" value="ANTIGEN MLAA-22-RELATED"/>
    <property type="match status" value="1"/>
</dbReference>
<dbReference type="EMBL" id="VYZG01002970">
    <property type="protein sequence ID" value="NWQ83170.1"/>
    <property type="molecule type" value="Genomic_DNA"/>
</dbReference>
<feature type="compositionally biased region" description="Pro residues" evidence="1">
    <location>
        <begin position="616"/>
        <end position="628"/>
    </location>
</feature>
<name>A0A7K4SCE9_COLPI</name>
<feature type="region of interest" description="Disordered" evidence="1">
    <location>
        <begin position="167"/>
        <end position="194"/>
    </location>
</feature>
<dbReference type="AlphaFoldDB" id="A0A7K4SCE9"/>
<feature type="compositionally biased region" description="Basic and acidic residues" evidence="1">
    <location>
        <begin position="29"/>
        <end position="39"/>
    </location>
</feature>
<feature type="compositionally biased region" description="Basic and acidic residues" evidence="1">
    <location>
        <begin position="1201"/>
        <end position="1212"/>
    </location>
</feature>
<reference evidence="3 4" key="1">
    <citation type="submission" date="2019-09" db="EMBL/GenBank/DDBJ databases">
        <title>Bird 10,000 Genomes (B10K) Project - Family phase.</title>
        <authorList>
            <person name="Zhang G."/>
        </authorList>
    </citation>
    <scope>NUCLEOTIDE SEQUENCE [LARGE SCALE GENOMIC DNA]</scope>
    <source>
        <strain evidence="3">B10K-DU-021-26</strain>
        <tissue evidence="3">Mixed tissue sample</tissue>
    </source>
</reference>
<evidence type="ECO:0000256" key="1">
    <source>
        <dbReference type="SAM" id="MobiDB-lite"/>
    </source>
</evidence>
<dbReference type="InterPro" id="IPR019441">
    <property type="entry name" value="FMP27/BLTP2/Hobbit_GFWDK_RBG"/>
</dbReference>
<evidence type="ECO:0000259" key="2">
    <source>
        <dbReference type="SMART" id="SM01214"/>
    </source>
</evidence>
<gene>
    <name evidence="3" type="ORF">COLPIC_R03687</name>
</gene>
<accession>A0A7K4SCE9</accession>
<feature type="non-terminal residue" evidence="3">
    <location>
        <position position="1"/>
    </location>
</feature>
<dbReference type="Pfam" id="PF10344">
    <property type="entry name" value="Hobbit"/>
    <property type="match status" value="3"/>
</dbReference>
<evidence type="ECO:0000313" key="3">
    <source>
        <dbReference type="EMBL" id="NWQ83170.1"/>
    </source>
</evidence>
<dbReference type="SMART" id="SM01214">
    <property type="entry name" value="Fmp27_GFWDK"/>
    <property type="match status" value="1"/>
</dbReference>
<proteinExistence type="predicted"/>
<protein>
    <submittedName>
        <fullName evidence="3">K0100 protein</fullName>
    </submittedName>
</protein>